<dbReference type="PANTHER" id="PTHR11410:SF0">
    <property type="entry name" value="ATP SYNTHASE SUBUNIT A"/>
    <property type="match status" value="1"/>
</dbReference>
<accession>A0AAT9T5Y0</accession>
<dbReference type="GeneID" id="73507829"/>
<evidence type="ECO:0000313" key="13">
    <source>
        <dbReference type="EMBL" id="WBP64402.1"/>
    </source>
</evidence>
<comment type="subcellular location">
    <subcellularLocation>
        <location evidence="1">Membrane</location>
        <topology evidence="1">Multi-pass membrane protein</topology>
    </subcellularLocation>
    <subcellularLocation>
        <location evidence="11">Mitochondrion inner membrane</location>
        <topology evidence="11">Multi-pass membrane protein</topology>
    </subcellularLocation>
</comment>
<sequence>MMTDLFSSFDDVNFCMWGSFFNFLVLLCPGLMVMSLSYFFVSRYYFFLLNLDMISMKSFLSGVELLIPALFLFLLSSNINGLIPFSFSWTSHFVVTYGLAIPFWFSVIVSSISWNWSLVVSGLLPYGVTGLLAILMVWVEIVSNLARPLFLGMRLTVNMMVGQVILGLSGSILGSLLMSGAISSSLLVLGVVVLVVILEIGVAIIQAYLFCFLLLVYIDEYSV</sequence>
<feature type="transmembrane region" description="Helical" evidence="12">
    <location>
        <begin position="186"/>
        <end position="218"/>
    </location>
</feature>
<keyword evidence="5 12" id="KW-0812">Transmembrane</keyword>
<evidence type="ECO:0000256" key="12">
    <source>
        <dbReference type="SAM" id="Phobius"/>
    </source>
</evidence>
<keyword evidence="13" id="KW-0496">Mitochondrion</keyword>
<keyword evidence="8" id="KW-0406">Ion transport</keyword>
<evidence type="ECO:0000256" key="6">
    <source>
        <dbReference type="ARBA" id="ARBA00022781"/>
    </source>
</evidence>
<evidence type="ECO:0000256" key="2">
    <source>
        <dbReference type="ARBA" id="ARBA00006810"/>
    </source>
</evidence>
<dbReference type="RefSeq" id="YP_010418335.1">
    <property type="nucleotide sequence ID" value="NC_064733.1"/>
</dbReference>
<evidence type="ECO:0000256" key="11">
    <source>
        <dbReference type="RuleBase" id="RU004450"/>
    </source>
</evidence>
<dbReference type="Gene3D" id="1.20.120.220">
    <property type="entry name" value="ATP synthase, F0 complex, subunit A"/>
    <property type="match status" value="1"/>
</dbReference>
<feature type="transmembrane region" description="Helical" evidence="12">
    <location>
        <begin position="159"/>
        <end position="179"/>
    </location>
</feature>
<evidence type="ECO:0000256" key="7">
    <source>
        <dbReference type="ARBA" id="ARBA00022989"/>
    </source>
</evidence>
<feature type="transmembrane region" description="Helical" evidence="12">
    <location>
        <begin position="116"/>
        <end position="139"/>
    </location>
</feature>
<feature type="transmembrane region" description="Helical" evidence="12">
    <location>
        <begin position="89"/>
        <end position="109"/>
    </location>
</feature>
<dbReference type="PRINTS" id="PR00123">
    <property type="entry name" value="ATPASEA"/>
</dbReference>
<gene>
    <name evidence="13" type="primary">atp6</name>
</gene>
<evidence type="ECO:0000256" key="3">
    <source>
        <dbReference type="ARBA" id="ARBA00022448"/>
    </source>
</evidence>
<evidence type="ECO:0000256" key="10">
    <source>
        <dbReference type="ARBA" id="ARBA00023310"/>
    </source>
</evidence>
<geneLocation type="mitochondrion" evidence="13"/>
<feature type="transmembrane region" description="Helical" evidence="12">
    <location>
        <begin position="20"/>
        <end position="41"/>
    </location>
</feature>
<dbReference type="GO" id="GO:0005743">
    <property type="term" value="C:mitochondrial inner membrane"/>
    <property type="evidence" value="ECO:0007669"/>
    <property type="project" value="UniProtKB-SubCell"/>
</dbReference>
<evidence type="ECO:0000256" key="5">
    <source>
        <dbReference type="ARBA" id="ARBA00022692"/>
    </source>
</evidence>
<dbReference type="SUPFAM" id="SSF81336">
    <property type="entry name" value="F1F0 ATP synthase subunit A"/>
    <property type="match status" value="1"/>
</dbReference>
<dbReference type="EMBL" id="OL679925">
    <property type="protein sequence ID" value="WBP64402.1"/>
    <property type="molecule type" value="Genomic_DNA"/>
</dbReference>
<evidence type="ECO:0000256" key="4">
    <source>
        <dbReference type="ARBA" id="ARBA00022547"/>
    </source>
</evidence>
<keyword evidence="10" id="KW-0066">ATP synthesis</keyword>
<keyword evidence="9 12" id="KW-0472">Membrane</keyword>
<keyword evidence="4" id="KW-0138">CF(0)</keyword>
<proteinExistence type="inferred from homology"/>
<dbReference type="InterPro" id="IPR000568">
    <property type="entry name" value="ATP_synth_F0_asu"/>
</dbReference>
<organism evidence="13">
    <name type="scientific">Cuspidaria undata</name>
    <dbReference type="NCBI Taxonomy" id="2952366"/>
    <lineage>
        <taxon>Eukaryota</taxon>
        <taxon>Metazoa</taxon>
        <taxon>Spiralia</taxon>
        <taxon>Lophotrochozoa</taxon>
        <taxon>Mollusca</taxon>
        <taxon>Bivalvia</taxon>
        <taxon>Autobranchia</taxon>
        <taxon>Heteroconchia</taxon>
        <taxon>Euheterodonta</taxon>
        <taxon>Anomalodesmata</taxon>
        <taxon>Poromyoidea</taxon>
        <taxon>Cuspidariidae</taxon>
        <taxon>Cuspidaria</taxon>
    </lineage>
</organism>
<dbReference type="CDD" id="cd00310">
    <property type="entry name" value="ATP-synt_Fo_a_6"/>
    <property type="match status" value="1"/>
</dbReference>
<dbReference type="GO" id="GO:0045259">
    <property type="term" value="C:proton-transporting ATP synthase complex"/>
    <property type="evidence" value="ECO:0007669"/>
    <property type="project" value="UniProtKB-KW"/>
</dbReference>
<protein>
    <recommendedName>
        <fullName evidence="11">ATP synthase subunit a</fullName>
    </recommendedName>
</protein>
<comment type="similarity">
    <text evidence="2">Belongs to the ATPase A chain family.</text>
</comment>
<keyword evidence="7 12" id="KW-1133">Transmembrane helix</keyword>
<feature type="transmembrane region" description="Helical" evidence="12">
    <location>
        <begin position="62"/>
        <end position="83"/>
    </location>
</feature>
<dbReference type="InterPro" id="IPR045083">
    <property type="entry name" value="ATP_synth_F0_asu_bact/mt"/>
</dbReference>
<dbReference type="InterPro" id="IPR035908">
    <property type="entry name" value="F0_ATP_A_sf"/>
</dbReference>
<dbReference type="Pfam" id="PF00119">
    <property type="entry name" value="ATP-synt_A"/>
    <property type="match status" value="1"/>
</dbReference>
<dbReference type="GO" id="GO:0046933">
    <property type="term" value="F:proton-transporting ATP synthase activity, rotational mechanism"/>
    <property type="evidence" value="ECO:0007669"/>
    <property type="project" value="TreeGrafter"/>
</dbReference>
<evidence type="ECO:0000256" key="1">
    <source>
        <dbReference type="ARBA" id="ARBA00004141"/>
    </source>
</evidence>
<name>A0AAT9T5Y0_9BIVA</name>
<evidence type="ECO:0000256" key="8">
    <source>
        <dbReference type="ARBA" id="ARBA00023065"/>
    </source>
</evidence>
<dbReference type="AlphaFoldDB" id="A0AAT9T5Y0"/>
<dbReference type="NCBIfam" id="TIGR01131">
    <property type="entry name" value="ATP_synt_6_or_A"/>
    <property type="match status" value="1"/>
</dbReference>
<keyword evidence="3" id="KW-0813">Transport</keyword>
<evidence type="ECO:0000256" key="9">
    <source>
        <dbReference type="ARBA" id="ARBA00023136"/>
    </source>
</evidence>
<keyword evidence="6" id="KW-0375">Hydrogen ion transport</keyword>
<reference evidence="13" key="1">
    <citation type="submission" date="2021-11" db="EMBL/GenBank/DDBJ databases">
        <title>The mitochondrial genome of marine bivalvia Cuspidaria undata (Anomalodesmata, Cuspidariidae).</title>
        <authorList>
            <person name="Li Y."/>
        </authorList>
    </citation>
    <scope>NUCLEOTIDE SEQUENCE</scope>
</reference>
<dbReference type="PANTHER" id="PTHR11410">
    <property type="entry name" value="ATP SYNTHASE SUBUNIT A"/>
    <property type="match status" value="1"/>
</dbReference>